<evidence type="ECO:0000313" key="1">
    <source>
        <dbReference type="EMBL" id="XFD39223.1"/>
    </source>
</evidence>
<name>A0ACD5DDJ6_9LACO</name>
<accession>A0ACD5DDJ6</accession>
<organism evidence="1 2">
    <name type="scientific">Lentilactobacillus terminaliae</name>
    <dbReference type="NCBI Taxonomy" id="3003483"/>
    <lineage>
        <taxon>Bacteria</taxon>
        <taxon>Bacillati</taxon>
        <taxon>Bacillota</taxon>
        <taxon>Bacilli</taxon>
        <taxon>Lactobacillales</taxon>
        <taxon>Lactobacillaceae</taxon>
        <taxon>Lentilactobacillus</taxon>
    </lineage>
</organism>
<dbReference type="Proteomes" id="UP001149860">
    <property type="component" value="Chromosome"/>
</dbReference>
<dbReference type="EMBL" id="CP168151">
    <property type="protein sequence ID" value="XFD39223.1"/>
    <property type="molecule type" value="Genomic_DNA"/>
</dbReference>
<keyword evidence="2" id="KW-1185">Reference proteome</keyword>
<protein>
    <submittedName>
        <fullName evidence="1">Uncharacterized protein</fullName>
    </submittedName>
</protein>
<reference evidence="1" key="1">
    <citation type="submission" date="2024-08" db="EMBL/GenBank/DDBJ databases">
        <title>Lentilactobacillus sp. nov., isolated from tree bark.</title>
        <authorList>
            <person name="Phuengjayaem S."/>
            <person name="Tanasupawat S."/>
        </authorList>
    </citation>
    <scope>NUCLEOTIDE SEQUENCE</scope>
    <source>
        <strain evidence="1">SPB1-3</strain>
    </source>
</reference>
<evidence type="ECO:0000313" key="2">
    <source>
        <dbReference type="Proteomes" id="UP001149860"/>
    </source>
</evidence>
<sequence>MRQSLKPLSDRAVKQYLKDFPDASFKWGAFIEGAATLSTTEISEMTAPELSVLRYAMNERNKSKSSIFEAILGG</sequence>
<gene>
    <name evidence="1" type="ORF">O0236_007235</name>
</gene>
<proteinExistence type="predicted"/>